<comment type="similarity">
    <text evidence="5 6">Belongs to the XseA family.</text>
</comment>
<dbReference type="InterPro" id="IPR003753">
    <property type="entry name" value="Exonuc_VII_L"/>
</dbReference>
<comment type="catalytic activity">
    <reaction evidence="5 6">
        <text>Exonucleolytic cleavage in either 5'- to 3'- or 3'- to 5'-direction to yield nucleoside 5'-phosphates.</text>
        <dbReference type="EC" id="3.1.11.6"/>
    </reaction>
</comment>
<dbReference type="RefSeq" id="WP_341427240.1">
    <property type="nucleotide sequence ID" value="NZ_JBBUTG010000012.1"/>
</dbReference>
<reference evidence="9 10" key="1">
    <citation type="submission" date="2024-04" db="EMBL/GenBank/DDBJ databases">
        <title>Novel species of the genus Ideonella isolated from streams.</title>
        <authorList>
            <person name="Lu H."/>
        </authorList>
    </citation>
    <scope>NUCLEOTIDE SEQUENCE [LARGE SCALE GENOMIC DNA]</scope>
    <source>
        <strain evidence="9 10">DXS29W</strain>
    </source>
</reference>
<evidence type="ECO:0000259" key="8">
    <source>
        <dbReference type="Pfam" id="PF13742"/>
    </source>
</evidence>
<protein>
    <recommendedName>
        <fullName evidence="5">Exodeoxyribonuclease 7 large subunit</fullName>
        <ecNumber evidence="5">3.1.11.6</ecNumber>
    </recommendedName>
    <alternativeName>
        <fullName evidence="5">Exodeoxyribonuclease VII large subunit</fullName>
        <shortName evidence="5">Exonuclease VII large subunit</shortName>
    </alternativeName>
</protein>
<comment type="subcellular location">
    <subcellularLocation>
        <location evidence="5 6">Cytoplasm</location>
    </subcellularLocation>
</comment>
<evidence type="ECO:0000313" key="10">
    <source>
        <dbReference type="Proteomes" id="UP001371218"/>
    </source>
</evidence>
<evidence type="ECO:0000256" key="5">
    <source>
        <dbReference type="HAMAP-Rule" id="MF_00378"/>
    </source>
</evidence>
<evidence type="ECO:0000313" key="9">
    <source>
        <dbReference type="EMBL" id="MEK8032822.1"/>
    </source>
</evidence>
<dbReference type="CDD" id="cd04489">
    <property type="entry name" value="ExoVII_LU_OBF"/>
    <property type="match status" value="1"/>
</dbReference>
<comment type="function">
    <text evidence="5">Bidirectionally degrades single-stranded DNA into large acid-insoluble oligonucleotides, which are then degraded further into small acid-soluble oligonucleotides.</text>
</comment>
<feature type="domain" description="Exonuclease VII large subunit C-terminal" evidence="7">
    <location>
        <begin position="131"/>
        <end position="420"/>
    </location>
</feature>
<keyword evidence="10" id="KW-1185">Reference proteome</keyword>
<dbReference type="Pfam" id="PF13742">
    <property type="entry name" value="tRNA_anti_2"/>
    <property type="match status" value="1"/>
</dbReference>
<evidence type="ECO:0000256" key="2">
    <source>
        <dbReference type="ARBA" id="ARBA00022722"/>
    </source>
</evidence>
<accession>A0ABU9BVB5</accession>
<dbReference type="EC" id="3.1.11.6" evidence="5"/>
<keyword evidence="4 5" id="KW-0269">Exonuclease</keyword>
<dbReference type="NCBIfam" id="TIGR00237">
    <property type="entry name" value="xseA"/>
    <property type="match status" value="1"/>
</dbReference>
<evidence type="ECO:0000256" key="3">
    <source>
        <dbReference type="ARBA" id="ARBA00022801"/>
    </source>
</evidence>
<feature type="domain" description="OB-fold nucleic acid binding" evidence="8">
    <location>
        <begin position="14"/>
        <end position="108"/>
    </location>
</feature>
<dbReference type="PANTHER" id="PTHR30008:SF0">
    <property type="entry name" value="EXODEOXYRIBONUCLEASE 7 LARGE SUBUNIT"/>
    <property type="match status" value="1"/>
</dbReference>
<organism evidence="9 10">
    <name type="scientific">Ideonella lacteola</name>
    <dbReference type="NCBI Taxonomy" id="2984193"/>
    <lineage>
        <taxon>Bacteria</taxon>
        <taxon>Pseudomonadati</taxon>
        <taxon>Pseudomonadota</taxon>
        <taxon>Betaproteobacteria</taxon>
        <taxon>Burkholderiales</taxon>
        <taxon>Sphaerotilaceae</taxon>
        <taxon>Ideonella</taxon>
    </lineage>
</organism>
<keyword evidence="1 5" id="KW-0963">Cytoplasm</keyword>
<dbReference type="PANTHER" id="PTHR30008">
    <property type="entry name" value="EXODEOXYRIBONUCLEASE 7 LARGE SUBUNIT"/>
    <property type="match status" value="1"/>
</dbReference>
<dbReference type="GO" id="GO:0008855">
    <property type="term" value="F:exodeoxyribonuclease VII activity"/>
    <property type="evidence" value="ECO:0007669"/>
    <property type="project" value="UniProtKB-EC"/>
</dbReference>
<dbReference type="Proteomes" id="UP001371218">
    <property type="component" value="Unassembled WGS sequence"/>
</dbReference>
<dbReference type="InterPro" id="IPR020579">
    <property type="entry name" value="Exonuc_VII_lsu_C"/>
</dbReference>
<proteinExistence type="inferred from homology"/>
<evidence type="ECO:0000256" key="1">
    <source>
        <dbReference type="ARBA" id="ARBA00022490"/>
    </source>
</evidence>
<dbReference type="Pfam" id="PF02601">
    <property type="entry name" value="Exonuc_VII_L"/>
    <property type="match status" value="1"/>
</dbReference>
<dbReference type="EMBL" id="JBBUTG010000012">
    <property type="protein sequence ID" value="MEK8032822.1"/>
    <property type="molecule type" value="Genomic_DNA"/>
</dbReference>
<comment type="caution">
    <text evidence="9">The sequence shown here is derived from an EMBL/GenBank/DDBJ whole genome shotgun (WGS) entry which is preliminary data.</text>
</comment>
<dbReference type="InterPro" id="IPR025824">
    <property type="entry name" value="OB-fold_nuc-bd_dom"/>
</dbReference>
<keyword evidence="2 5" id="KW-0540">Nuclease</keyword>
<evidence type="ECO:0000256" key="6">
    <source>
        <dbReference type="RuleBase" id="RU004355"/>
    </source>
</evidence>
<comment type="subunit">
    <text evidence="5">Heterooligomer composed of large and small subunits.</text>
</comment>
<evidence type="ECO:0000256" key="4">
    <source>
        <dbReference type="ARBA" id="ARBA00022839"/>
    </source>
</evidence>
<evidence type="ECO:0000259" key="7">
    <source>
        <dbReference type="Pfam" id="PF02601"/>
    </source>
</evidence>
<gene>
    <name evidence="5 9" type="primary">xseA</name>
    <name evidence="9" type="ORF">AACH06_18530</name>
</gene>
<dbReference type="HAMAP" id="MF_00378">
    <property type="entry name" value="Exonuc_7_L"/>
    <property type="match status" value="1"/>
</dbReference>
<sequence>MQSSSTSGVQVWGVAGLLLAVSDALAARFSSVAVRGELSGFSRASSGHCYFTLKDAQGGNAGLRCAMFRRAAMLMAFNPQDGQQVELRGRLAVYEARGELQMVVESMQRVGAGALYEEFLRLKARLEAEGLFDAVRKRPLPAYPRRLVVVTSASGAAIHDVLTTLARRAPHVHVVLVPTLVQGAQAPEAIVRALALANAVDEADAILLCRGGGSLEDLWSFNDERVVRAVRASGLPVVCGVGHETDVTLADLAADLRAPTPTAAAELAAPERAALLQGLGLRAELLERRVQRRLDGAAQMLDTLALRLHRPAQRLRIEQGRLETLAQRHHAALSRALERQRLALGHRAQRVAQAGGAMRARHADRLQAQAARLAALDPRRVLARGYAWVENDDGQAIVSAHSLLPGQSMRAVWADGRATARVTEVEVEPGSPPPSKKRRTP</sequence>
<keyword evidence="3 5" id="KW-0378">Hydrolase</keyword>
<name>A0ABU9BVB5_9BURK</name>